<dbReference type="InterPro" id="IPR055259">
    <property type="entry name" value="YkvP/CgeB_Glyco_trans-like"/>
</dbReference>
<evidence type="ECO:0000259" key="1">
    <source>
        <dbReference type="Pfam" id="PF13524"/>
    </source>
</evidence>
<dbReference type="Proteomes" id="UP001236500">
    <property type="component" value="Chromosome"/>
</dbReference>
<accession>A0ABY8NGZ5</accession>
<sequence>MDNLGDFYIYSSRHKKKAPARCCIVELEDVIIDEFNAKLVSAGSEIEQGGILFIATLSVYEVVNALKSLPLSKFSRIYVYVFDAFPDSVEIKRSRWSRELSSSYRIIRKITHMFVPFKHSLDSFRELFQIPVSYVPMAADVVNYGGYDEGKVFDVNGYGRQPKELTSLLSEKFNMRESDRVFLHTNHAGISAIHNLYQHRKLFWKLLRKSRISLLFDSLHTPLDRGFPFSFVPQRMFESIGAGCVVVGKRPTCPEMNELFNWPDSVIELPDDSTEMVDFIEYLLDEYDLESVGRRNYENALALHDWRHRIQDMLGFMER</sequence>
<organism evidence="2 3">
    <name type="scientific">Microbulbifer bruguierae</name>
    <dbReference type="NCBI Taxonomy" id="3029061"/>
    <lineage>
        <taxon>Bacteria</taxon>
        <taxon>Pseudomonadati</taxon>
        <taxon>Pseudomonadota</taxon>
        <taxon>Gammaproteobacteria</taxon>
        <taxon>Cellvibrionales</taxon>
        <taxon>Microbulbiferaceae</taxon>
        <taxon>Microbulbifer</taxon>
    </lineage>
</organism>
<dbReference type="Pfam" id="PF13524">
    <property type="entry name" value="Glyco_trans_1_2"/>
    <property type="match status" value="1"/>
</dbReference>
<name>A0ABY8NGZ5_9GAMM</name>
<protein>
    <submittedName>
        <fullName evidence="2">Glycosyltransferase</fullName>
    </submittedName>
</protein>
<proteinExistence type="predicted"/>
<evidence type="ECO:0000313" key="3">
    <source>
        <dbReference type="Proteomes" id="UP001236500"/>
    </source>
</evidence>
<gene>
    <name evidence="2" type="ORF">PVT68_05345</name>
</gene>
<dbReference type="RefSeq" id="WP_280321621.1">
    <property type="nucleotide sequence ID" value="NZ_CP118605.1"/>
</dbReference>
<reference evidence="2 3" key="1">
    <citation type="submission" date="2023-02" db="EMBL/GenBank/DDBJ databases">
        <title>Description and genomic characterization of Microbulbifer bruguierae sp. nov., isolated from the sediment of mangrove plant Bruguiera sexangula.</title>
        <authorList>
            <person name="Long M."/>
        </authorList>
    </citation>
    <scope>NUCLEOTIDE SEQUENCE [LARGE SCALE GENOMIC DNA]</scope>
    <source>
        <strain evidence="2 3">H12</strain>
    </source>
</reference>
<evidence type="ECO:0000313" key="2">
    <source>
        <dbReference type="EMBL" id="WGL17720.1"/>
    </source>
</evidence>
<dbReference type="EMBL" id="CP118605">
    <property type="protein sequence ID" value="WGL17720.1"/>
    <property type="molecule type" value="Genomic_DNA"/>
</dbReference>
<keyword evidence="3" id="KW-1185">Reference proteome</keyword>
<feature type="domain" description="Spore protein YkvP/CgeB glycosyl transferase-like" evidence="1">
    <location>
        <begin position="203"/>
        <end position="314"/>
    </location>
</feature>